<dbReference type="AlphaFoldDB" id="A0A1W1CA25"/>
<feature type="domain" description="HPt" evidence="2">
    <location>
        <begin position="535"/>
        <end position="632"/>
    </location>
</feature>
<dbReference type="Gene3D" id="1.20.120.160">
    <property type="entry name" value="HPT domain"/>
    <property type="match status" value="1"/>
</dbReference>
<evidence type="ECO:0000256" key="1">
    <source>
        <dbReference type="SAM" id="MobiDB-lite"/>
    </source>
</evidence>
<gene>
    <name evidence="3" type="ORF">MNB_SV-6-482</name>
</gene>
<dbReference type="EMBL" id="FPHC01000067">
    <property type="protein sequence ID" value="SFV62626.1"/>
    <property type="molecule type" value="Genomic_DNA"/>
</dbReference>
<protein>
    <submittedName>
        <fullName evidence="3">Putative TolA protein</fullName>
    </submittedName>
</protein>
<feature type="compositionally biased region" description="Basic and acidic residues" evidence="1">
    <location>
        <begin position="248"/>
        <end position="265"/>
    </location>
</feature>
<feature type="compositionally biased region" description="Acidic residues" evidence="1">
    <location>
        <begin position="236"/>
        <end position="247"/>
    </location>
</feature>
<evidence type="ECO:0000259" key="2">
    <source>
        <dbReference type="PROSITE" id="PS50894"/>
    </source>
</evidence>
<name>A0A1W1CA25_9ZZZZ</name>
<sequence>MYYIENLNKKIIAADSDLLQLLGVETIEELTTKIAQNKIGIIEFDDGKLKISGENIDLSLKKKSTTIHTLFGDLRLIKFKASSEAKKDKVTDKIESLNMIEIPIIDEERSEKSTDIDSILIDDFKSSDNEEDTSYSFLLNDDTESEAEKLAKEAEAQRLAQEEAERLEREAEAKRIAEAARAAEAERERAAKEAEAQRLAQEEAERLEREAEAKRIAEAARAVEEAEAQKTKEKEDDSFDFLLDDDLFEKGDSTQEEQKEEEKSIETVDDTMDFLLDDDDSFIKSDEEIKESLSKADSVESVEDDTMDFLLDDDDSFIKSDEEIKESLLEDSESAKELVEEPELSLFEDNDSLQVEKQIEDTEKSVEVERERVVLKSADDIVIDSEALGAELGISASDYDEFLNEFADKAVEAEDSIRDKGSEAQKKAVSSLINLSQMLHLEDISTILGYIESQTGDIEDSAIETFYTVVTKLTTQATQAQDETEDEIEEEGIPEEESVAEQASDKKICDLNFDDVKPIHFDFQIEKAAEELSLPVDLIEEFVGDFILQAKEEKQTFIDACRAGDVDTIQKTGHKLKGVASNLRIVPLADTLEQVQFCEDNSRFESLLKKYWGQFLAFEAFINTILHNQGEN</sequence>
<dbReference type="InterPro" id="IPR008207">
    <property type="entry name" value="Sig_transdc_His_kin_Hpt_dom"/>
</dbReference>
<dbReference type="SUPFAM" id="SSF47226">
    <property type="entry name" value="Histidine-containing phosphotransfer domain, HPT domain"/>
    <property type="match status" value="1"/>
</dbReference>
<accession>A0A1W1CA25</accession>
<dbReference type="InterPro" id="IPR036641">
    <property type="entry name" value="HPT_dom_sf"/>
</dbReference>
<dbReference type="PROSITE" id="PS50894">
    <property type="entry name" value="HPT"/>
    <property type="match status" value="1"/>
</dbReference>
<feature type="compositionally biased region" description="Basic and acidic residues" evidence="1">
    <location>
        <begin position="186"/>
        <end position="235"/>
    </location>
</feature>
<evidence type="ECO:0000313" key="3">
    <source>
        <dbReference type="EMBL" id="SFV62626.1"/>
    </source>
</evidence>
<feature type="compositionally biased region" description="Acidic residues" evidence="1">
    <location>
        <begin position="482"/>
        <end position="499"/>
    </location>
</feature>
<organism evidence="3">
    <name type="scientific">hydrothermal vent metagenome</name>
    <dbReference type="NCBI Taxonomy" id="652676"/>
    <lineage>
        <taxon>unclassified sequences</taxon>
        <taxon>metagenomes</taxon>
        <taxon>ecological metagenomes</taxon>
    </lineage>
</organism>
<feature type="region of interest" description="Disordered" evidence="1">
    <location>
        <begin position="186"/>
        <end position="265"/>
    </location>
</feature>
<dbReference type="GO" id="GO:0000160">
    <property type="term" value="P:phosphorelay signal transduction system"/>
    <property type="evidence" value="ECO:0007669"/>
    <property type="project" value="InterPro"/>
</dbReference>
<proteinExistence type="predicted"/>
<feature type="region of interest" description="Disordered" evidence="1">
    <location>
        <begin position="478"/>
        <end position="502"/>
    </location>
</feature>
<reference evidence="3" key="1">
    <citation type="submission" date="2016-10" db="EMBL/GenBank/DDBJ databases">
        <authorList>
            <person name="de Groot N.N."/>
        </authorList>
    </citation>
    <scope>NUCLEOTIDE SEQUENCE</scope>
</reference>